<accession>R4YR60</accession>
<keyword evidence="2 7" id="KW-0808">Transferase</keyword>
<evidence type="ECO:0000256" key="8">
    <source>
        <dbReference type="RuleBase" id="RU003953"/>
    </source>
</evidence>
<dbReference type="CDD" id="cd05398">
    <property type="entry name" value="NT_ClassII-CCAase"/>
    <property type="match status" value="1"/>
</dbReference>
<sequence length="464" mass="53559">MSIVNTVARFFPSLIGGRKAKNAVDEIKPQILQRKEHGISRRQLSENALKVLYRLNNAGYQAYLVGGCVRDSMLGAHPKDFDVATSATPEQVNQLFRNSRLIGRRFKLVHVLFGREVIEVATFRTSPKEEHNSNQASTGDSGMILRDNVYGNIDDDAMRRDFTINAMYYAVDDFTVLSYAGGYQDAQDKLIRLMGDPETRYREDPVRMLRAIRFAGKLNFEIEQKTKAPIEMMAPLMEQIPAPRLFEEVLKLFLSGNALVTYRLLREYKLFGELFPLTEQCVADDEFAARFVEQTMINTDTRIQAGKSVTPYYFFAALLWPSLQRVQAEFLEQGIPPQPALHKAASRVIEQQLKRTSIPKRFTIPMKEIWDMQSRLERKKGKKAAEAAESNRFRAAYDFVLLREQCGENLKGLGDWWTQYQETDEYKEVAANRQPDERHTKKRRPRRTNRGTPNDRQRSRRSEP</sequence>
<keyword evidence="4 7" id="KW-0067">ATP-binding</keyword>
<evidence type="ECO:0000256" key="1">
    <source>
        <dbReference type="ARBA" id="ARBA00022664"/>
    </source>
</evidence>
<dbReference type="Pfam" id="PF12626">
    <property type="entry name" value="PolyA_pol_arg_C"/>
    <property type="match status" value="1"/>
</dbReference>
<evidence type="ECO:0000313" key="13">
    <source>
        <dbReference type="EMBL" id="CCK77701.1"/>
    </source>
</evidence>
<feature type="region of interest" description="Disordered" evidence="9">
    <location>
        <begin position="427"/>
        <end position="464"/>
    </location>
</feature>
<dbReference type="InterPro" id="IPR052191">
    <property type="entry name" value="tRNA_ntf/polyA_polymerase_I"/>
</dbReference>
<evidence type="ECO:0000256" key="2">
    <source>
        <dbReference type="ARBA" id="ARBA00022679"/>
    </source>
</evidence>
<dbReference type="SUPFAM" id="SSF81301">
    <property type="entry name" value="Nucleotidyltransferase"/>
    <property type="match status" value="1"/>
</dbReference>
<evidence type="ECO:0000256" key="7">
    <source>
        <dbReference type="HAMAP-Rule" id="MF_00957"/>
    </source>
</evidence>
<dbReference type="Proteomes" id="UP000032749">
    <property type="component" value="Chromosome"/>
</dbReference>
<dbReference type="InterPro" id="IPR010206">
    <property type="entry name" value="PolA_pol_I"/>
</dbReference>
<protein>
    <recommendedName>
        <fullName evidence="7">Poly(A) polymerase I</fullName>
        <shortName evidence="7">PAP I</shortName>
        <ecNumber evidence="7">2.7.7.19</ecNumber>
    </recommendedName>
</protein>
<name>R4YR60_OLEAN</name>
<dbReference type="InterPro" id="IPR043519">
    <property type="entry name" value="NT_sf"/>
</dbReference>
<dbReference type="GO" id="GO:0043633">
    <property type="term" value="P:polyadenylation-dependent RNA catabolic process"/>
    <property type="evidence" value="ECO:0007669"/>
    <property type="project" value="InterPro"/>
</dbReference>
<evidence type="ECO:0000259" key="10">
    <source>
        <dbReference type="Pfam" id="PF01743"/>
    </source>
</evidence>
<keyword evidence="14" id="KW-1185">Reference proteome</keyword>
<dbReference type="Gene3D" id="1.10.3090.10">
    <property type="entry name" value="cca-adding enzyme, domain 2"/>
    <property type="match status" value="1"/>
</dbReference>
<comment type="function">
    <text evidence="7">Adds poly(A) tail to the 3' end of many RNAs, which usually targets these RNAs for decay. Plays a significant role in the global control of gene expression, through influencing the rate of transcript degradation, and in the general RNA quality control.</text>
</comment>
<dbReference type="PATRIC" id="fig|698738.3.peg.3670"/>
<feature type="active site" evidence="7">
    <location>
        <position position="161"/>
    </location>
</feature>
<evidence type="ECO:0000259" key="11">
    <source>
        <dbReference type="Pfam" id="PF12626"/>
    </source>
</evidence>
<dbReference type="Pfam" id="PF01743">
    <property type="entry name" value="PolyA_pol"/>
    <property type="match status" value="1"/>
</dbReference>
<dbReference type="KEGG" id="oai:OLEAN_C35250"/>
<dbReference type="EC" id="2.7.7.19" evidence="7"/>
<dbReference type="InterPro" id="IPR032828">
    <property type="entry name" value="PolyA_RNA-bd"/>
</dbReference>
<keyword evidence="1 7" id="KW-0507">mRNA processing</keyword>
<dbReference type="GO" id="GO:0003723">
    <property type="term" value="F:RNA binding"/>
    <property type="evidence" value="ECO:0007669"/>
    <property type="project" value="UniProtKB-UniRule"/>
</dbReference>
<feature type="domain" description="Poly A polymerase head" evidence="10">
    <location>
        <begin position="62"/>
        <end position="192"/>
    </location>
</feature>
<feature type="active site" evidence="7">
    <location>
        <position position="82"/>
    </location>
</feature>
<dbReference type="SUPFAM" id="SSF81891">
    <property type="entry name" value="Poly A polymerase C-terminal region-like"/>
    <property type="match status" value="1"/>
</dbReference>
<dbReference type="GO" id="GO:1990817">
    <property type="term" value="F:poly(A) RNA polymerase activity"/>
    <property type="evidence" value="ECO:0007669"/>
    <property type="project" value="UniProtKB-UniRule"/>
</dbReference>
<evidence type="ECO:0000256" key="9">
    <source>
        <dbReference type="SAM" id="MobiDB-lite"/>
    </source>
</evidence>
<evidence type="ECO:0000313" key="14">
    <source>
        <dbReference type="Proteomes" id="UP000032749"/>
    </source>
</evidence>
<proteinExistence type="inferred from homology"/>
<dbReference type="STRING" id="698738.OLEAN_C35250"/>
<keyword evidence="13" id="KW-0548">Nucleotidyltransferase</keyword>
<dbReference type="GO" id="GO:0005524">
    <property type="term" value="F:ATP binding"/>
    <property type="evidence" value="ECO:0007669"/>
    <property type="project" value="UniProtKB-UniRule"/>
</dbReference>
<feature type="compositionally biased region" description="Basic and acidic residues" evidence="9">
    <location>
        <begin position="453"/>
        <end position="464"/>
    </location>
</feature>
<comment type="similarity">
    <text evidence="7 8">Belongs to the tRNA nucleotidyltransferase/poly(A) polymerase family.</text>
</comment>
<evidence type="ECO:0000256" key="6">
    <source>
        <dbReference type="ARBA" id="ARBA00023163"/>
    </source>
</evidence>
<feature type="active site" evidence="7">
    <location>
        <position position="80"/>
    </location>
</feature>
<feature type="domain" description="Polymerase A arginine-rich C-terminal" evidence="11">
    <location>
        <begin position="333"/>
        <end position="449"/>
    </location>
</feature>
<evidence type="ECO:0000259" key="12">
    <source>
        <dbReference type="Pfam" id="PF12627"/>
    </source>
</evidence>
<dbReference type="NCBIfam" id="TIGR01942">
    <property type="entry name" value="pcnB"/>
    <property type="match status" value="1"/>
</dbReference>
<dbReference type="HOGENOM" id="CLU_015961_0_0_6"/>
<dbReference type="PANTHER" id="PTHR43051:SF1">
    <property type="entry name" value="POLYNUCLEOTIDE ADENYLYLTRANSFERASE FAMILY PROTEIN"/>
    <property type="match status" value="1"/>
</dbReference>
<dbReference type="Gene3D" id="3.30.460.10">
    <property type="entry name" value="Beta Polymerase, domain 2"/>
    <property type="match status" value="1"/>
</dbReference>
<evidence type="ECO:0000256" key="5">
    <source>
        <dbReference type="ARBA" id="ARBA00022884"/>
    </source>
</evidence>
<feature type="compositionally biased region" description="Basic and acidic residues" evidence="9">
    <location>
        <begin position="427"/>
        <end position="439"/>
    </location>
</feature>
<dbReference type="PANTHER" id="PTHR43051">
    <property type="entry name" value="POLYNUCLEOTIDE ADENYLYLTRANSFERASE FAMILY PROTEIN"/>
    <property type="match status" value="1"/>
</dbReference>
<dbReference type="FunFam" id="3.30.460.10:FF:000035">
    <property type="entry name" value="Poly(A) polymerase I"/>
    <property type="match status" value="1"/>
</dbReference>
<feature type="domain" description="tRNA nucleotidyltransferase/poly(A) polymerase RNA and SrmB- binding" evidence="12">
    <location>
        <begin position="219"/>
        <end position="279"/>
    </location>
</feature>
<dbReference type="HAMAP" id="MF_00957">
    <property type="entry name" value="PolyA_pol"/>
    <property type="match status" value="1"/>
</dbReference>
<dbReference type="AlphaFoldDB" id="R4YR60"/>
<dbReference type="GO" id="GO:0006397">
    <property type="term" value="P:mRNA processing"/>
    <property type="evidence" value="ECO:0007669"/>
    <property type="project" value="UniProtKB-KW"/>
</dbReference>
<reference evidence="13 14" key="1">
    <citation type="journal article" date="2013" name="Nat. Commun.">
        <title>Genome sequence and functional genomic analysis of the oil-degrading bacterium Oleispira antarctica.</title>
        <authorList>
            <person name="Kube M."/>
            <person name="Chernikova T.N."/>
            <person name="Al-Ramahi Y."/>
            <person name="Beloqui A."/>
            <person name="Lopez-Cortez N."/>
            <person name="Guazzaroni M.E."/>
            <person name="Heipieper H.J."/>
            <person name="Klages S."/>
            <person name="Kotsyurbenko O.R."/>
            <person name="Langer I."/>
            <person name="Nechitaylo T.Y."/>
            <person name="Lunsdorf H."/>
            <person name="Fernandez M."/>
            <person name="Juarez S."/>
            <person name="Ciordia S."/>
            <person name="Singer A."/>
            <person name="Kagan O."/>
            <person name="Egorova O."/>
            <person name="Petit P.A."/>
            <person name="Stogios P."/>
            <person name="Kim Y."/>
            <person name="Tchigvintsev A."/>
            <person name="Flick R."/>
            <person name="Denaro R."/>
            <person name="Genovese M."/>
            <person name="Albar J.P."/>
            <person name="Reva O.N."/>
            <person name="Martinez-Gomariz M."/>
            <person name="Tran H."/>
            <person name="Ferrer M."/>
            <person name="Savchenko A."/>
            <person name="Yakunin A.F."/>
            <person name="Yakimov M.M."/>
            <person name="Golyshina O.V."/>
            <person name="Reinhardt R."/>
            <person name="Golyshin P.N."/>
        </authorList>
    </citation>
    <scope>NUCLEOTIDE SEQUENCE [LARGE SCALE GENOMIC DNA]</scope>
</reference>
<evidence type="ECO:0000256" key="4">
    <source>
        <dbReference type="ARBA" id="ARBA00022840"/>
    </source>
</evidence>
<dbReference type="Pfam" id="PF12627">
    <property type="entry name" value="PolyA_pol_RNAbd"/>
    <property type="match status" value="1"/>
</dbReference>
<dbReference type="InterPro" id="IPR002646">
    <property type="entry name" value="PolA_pol_head_dom"/>
</dbReference>
<dbReference type="OrthoDB" id="9805698at2"/>
<evidence type="ECO:0000256" key="3">
    <source>
        <dbReference type="ARBA" id="ARBA00022741"/>
    </source>
</evidence>
<keyword evidence="3 7" id="KW-0547">Nucleotide-binding</keyword>
<dbReference type="EMBL" id="FO203512">
    <property type="protein sequence ID" value="CCK77701.1"/>
    <property type="molecule type" value="Genomic_DNA"/>
</dbReference>
<comment type="catalytic activity">
    <reaction evidence="7">
        <text>RNA(n) + ATP = RNA(n)-3'-adenine ribonucleotide + diphosphate</text>
        <dbReference type="Rhea" id="RHEA:11332"/>
        <dbReference type="Rhea" id="RHEA-COMP:14527"/>
        <dbReference type="Rhea" id="RHEA-COMP:17347"/>
        <dbReference type="ChEBI" id="CHEBI:30616"/>
        <dbReference type="ChEBI" id="CHEBI:33019"/>
        <dbReference type="ChEBI" id="CHEBI:140395"/>
        <dbReference type="ChEBI" id="CHEBI:173115"/>
        <dbReference type="EC" id="2.7.7.19"/>
    </reaction>
</comment>
<keyword evidence="6 7" id="KW-0804">Transcription</keyword>
<keyword evidence="5 7" id="KW-0694">RNA-binding</keyword>
<feature type="compositionally biased region" description="Basic residues" evidence="9">
    <location>
        <begin position="440"/>
        <end position="449"/>
    </location>
</feature>
<gene>
    <name evidence="7" type="primary">pcnB</name>
    <name evidence="13" type="ORF">OLEAN_C35250</name>
</gene>
<organism evidence="13 14">
    <name type="scientific">Oleispira antarctica RB-8</name>
    <dbReference type="NCBI Taxonomy" id="698738"/>
    <lineage>
        <taxon>Bacteria</taxon>
        <taxon>Pseudomonadati</taxon>
        <taxon>Pseudomonadota</taxon>
        <taxon>Gammaproteobacteria</taxon>
        <taxon>Oceanospirillales</taxon>
        <taxon>Oceanospirillaceae</taxon>
        <taxon>Oleispira</taxon>
    </lineage>
</organism>
<dbReference type="InterPro" id="IPR025866">
    <property type="entry name" value="PolyA_pol_arg_C_dom"/>
</dbReference>